<accession>A0A2N9GI33</accession>
<name>A0A2N9GI33_FAGSY</name>
<evidence type="ECO:0000313" key="2">
    <source>
        <dbReference type="EMBL" id="SPD02146.1"/>
    </source>
</evidence>
<gene>
    <name evidence="2" type="ORF">FSB_LOCUS30028</name>
</gene>
<protein>
    <submittedName>
        <fullName evidence="2">Uncharacterized protein</fullName>
    </submittedName>
</protein>
<feature type="region of interest" description="Disordered" evidence="1">
    <location>
        <begin position="1"/>
        <end position="33"/>
    </location>
</feature>
<dbReference type="AlphaFoldDB" id="A0A2N9GI33"/>
<reference evidence="2" key="1">
    <citation type="submission" date="2018-02" db="EMBL/GenBank/DDBJ databases">
        <authorList>
            <person name="Cohen D.B."/>
            <person name="Kent A.D."/>
        </authorList>
    </citation>
    <scope>NUCLEOTIDE SEQUENCE</scope>
</reference>
<evidence type="ECO:0000256" key="1">
    <source>
        <dbReference type="SAM" id="MobiDB-lite"/>
    </source>
</evidence>
<proteinExistence type="predicted"/>
<dbReference type="EMBL" id="OIVN01002269">
    <property type="protein sequence ID" value="SPD02146.1"/>
    <property type="molecule type" value="Genomic_DNA"/>
</dbReference>
<sequence>MKNGKKLKVEQSPTTGKGKEPNMEIGEPSQKDELNLKEVEQVEKAGFIHTGCNDCKVELKSPPKPDKIAPKCGHPYSLSEDIDFEVASGFCEDK</sequence>
<organism evidence="2">
    <name type="scientific">Fagus sylvatica</name>
    <name type="common">Beechnut</name>
    <dbReference type="NCBI Taxonomy" id="28930"/>
    <lineage>
        <taxon>Eukaryota</taxon>
        <taxon>Viridiplantae</taxon>
        <taxon>Streptophyta</taxon>
        <taxon>Embryophyta</taxon>
        <taxon>Tracheophyta</taxon>
        <taxon>Spermatophyta</taxon>
        <taxon>Magnoliopsida</taxon>
        <taxon>eudicotyledons</taxon>
        <taxon>Gunneridae</taxon>
        <taxon>Pentapetalae</taxon>
        <taxon>rosids</taxon>
        <taxon>fabids</taxon>
        <taxon>Fagales</taxon>
        <taxon>Fagaceae</taxon>
        <taxon>Fagus</taxon>
    </lineage>
</organism>